<evidence type="ECO:0000259" key="2">
    <source>
        <dbReference type="Pfam" id="PF23247"/>
    </source>
</evidence>
<dbReference type="AlphaFoldDB" id="A0A6A6LR77"/>
<comment type="caution">
    <text evidence="3">The sequence shown here is derived from an EMBL/GenBank/DDBJ whole genome shotgun (WGS) entry which is preliminary data.</text>
</comment>
<dbReference type="Pfam" id="PF23247">
    <property type="entry name" value="LRR_RPS2"/>
    <property type="match status" value="1"/>
</dbReference>
<reference evidence="3 4" key="1">
    <citation type="journal article" date="2020" name="Mol. Plant">
        <title>The Chromosome-Based Rubber Tree Genome Provides New Insights into Spurge Genome Evolution and Rubber Biosynthesis.</title>
        <authorList>
            <person name="Liu J."/>
            <person name="Shi C."/>
            <person name="Shi C.C."/>
            <person name="Li W."/>
            <person name="Zhang Q.J."/>
            <person name="Zhang Y."/>
            <person name="Li K."/>
            <person name="Lu H.F."/>
            <person name="Shi C."/>
            <person name="Zhu S.T."/>
            <person name="Xiao Z.Y."/>
            <person name="Nan H."/>
            <person name="Yue Y."/>
            <person name="Zhu X.G."/>
            <person name="Wu Y."/>
            <person name="Hong X.N."/>
            <person name="Fan G.Y."/>
            <person name="Tong Y."/>
            <person name="Zhang D."/>
            <person name="Mao C.L."/>
            <person name="Liu Y.L."/>
            <person name="Hao S.J."/>
            <person name="Liu W.Q."/>
            <person name="Lv M.Q."/>
            <person name="Zhang H.B."/>
            <person name="Liu Y."/>
            <person name="Hu-Tang G.R."/>
            <person name="Wang J.P."/>
            <person name="Wang J.H."/>
            <person name="Sun Y.H."/>
            <person name="Ni S.B."/>
            <person name="Chen W.B."/>
            <person name="Zhang X.C."/>
            <person name="Jiao Y.N."/>
            <person name="Eichler E.E."/>
            <person name="Li G.H."/>
            <person name="Liu X."/>
            <person name="Gao L.Z."/>
        </authorList>
    </citation>
    <scope>NUCLEOTIDE SEQUENCE [LARGE SCALE GENOMIC DNA]</scope>
    <source>
        <strain evidence="4">cv. GT1</strain>
        <tissue evidence="3">Leaf</tissue>
    </source>
</reference>
<feature type="domain" description="Disease resistance protein At4g27190-like leucine-rich repeats" evidence="2">
    <location>
        <begin position="181"/>
        <end position="257"/>
    </location>
</feature>
<dbReference type="InterPro" id="IPR057135">
    <property type="entry name" value="At4g27190-like_LRR"/>
</dbReference>
<evidence type="ECO:0000313" key="4">
    <source>
        <dbReference type="Proteomes" id="UP000467840"/>
    </source>
</evidence>
<dbReference type="PANTHER" id="PTHR33463">
    <property type="entry name" value="NB-ARC DOMAIN-CONTAINING PROTEIN-RELATED"/>
    <property type="match status" value="1"/>
</dbReference>
<protein>
    <recommendedName>
        <fullName evidence="2">Disease resistance protein At4g27190-like leucine-rich repeats domain-containing protein</fullName>
    </recommendedName>
</protein>
<keyword evidence="1" id="KW-0611">Plant defense</keyword>
<accession>A0A6A6LR77</accession>
<dbReference type="InterPro" id="IPR032675">
    <property type="entry name" value="LRR_dom_sf"/>
</dbReference>
<keyword evidence="4" id="KW-1185">Reference proteome</keyword>
<dbReference type="EMBL" id="JAAGAX010000010">
    <property type="protein sequence ID" value="KAF2302546.1"/>
    <property type="molecule type" value="Genomic_DNA"/>
</dbReference>
<organism evidence="3 4">
    <name type="scientific">Hevea brasiliensis</name>
    <name type="common">Para rubber tree</name>
    <name type="synonym">Siphonia brasiliensis</name>
    <dbReference type="NCBI Taxonomy" id="3981"/>
    <lineage>
        <taxon>Eukaryota</taxon>
        <taxon>Viridiplantae</taxon>
        <taxon>Streptophyta</taxon>
        <taxon>Embryophyta</taxon>
        <taxon>Tracheophyta</taxon>
        <taxon>Spermatophyta</taxon>
        <taxon>Magnoliopsida</taxon>
        <taxon>eudicotyledons</taxon>
        <taxon>Gunneridae</taxon>
        <taxon>Pentapetalae</taxon>
        <taxon>rosids</taxon>
        <taxon>fabids</taxon>
        <taxon>Malpighiales</taxon>
        <taxon>Euphorbiaceae</taxon>
        <taxon>Crotonoideae</taxon>
        <taxon>Micrandreae</taxon>
        <taxon>Hevea</taxon>
    </lineage>
</organism>
<dbReference type="Gene3D" id="3.80.10.10">
    <property type="entry name" value="Ribonuclease Inhibitor"/>
    <property type="match status" value="1"/>
</dbReference>
<dbReference type="SUPFAM" id="SSF52058">
    <property type="entry name" value="L domain-like"/>
    <property type="match status" value="1"/>
</dbReference>
<evidence type="ECO:0000256" key="1">
    <source>
        <dbReference type="ARBA" id="ARBA00022821"/>
    </source>
</evidence>
<sequence length="306" mass="35167">MYHAGIFADKTREDSVLWEDNMLTEELQCLEHLNELSSTIRGVSNLQSFISTRTSLNCTRVIRLELFTGPQSLNIWWLVNMKNLDFLDISGEDNPEGLGVDVVMEEIETHDAAGGLGNSMSSRETCFNSLHTLTLTKNLRLRDLTWLILAPNLKKLRDLTWLILAPNLKKLRDLTWLILAPNLKKLQVTFNKHIEEIISVEKLDDAQARDENFNPFLKLQYLTLVDLPELKSIYPKALSFPFLEKIILCDCPQLKKLPLNSSSANGGKVEIEAGEQWWKDIEWEDDSTKTTFLPCVVPYLDRYWSL</sequence>
<dbReference type="InterPro" id="IPR050905">
    <property type="entry name" value="Plant_NBS-LRR"/>
</dbReference>
<name>A0A6A6LR77_HEVBR</name>
<gene>
    <name evidence="3" type="ORF">GH714_037681</name>
</gene>
<dbReference type="Proteomes" id="UP000467840">
    <property type="component" value="Chromosome 4"/>
</dbReference>
<dbReference type="PANTHER" id="PTHR33463:SF204">
    <property type="entry name" value="NB-ARC DOMAIN-CONTAINING PROTEIN"/>
    <property type="match status" value="1"/>
</dbReference>
<evidence type="ECO:0000313" key="3">
    <source>
        <dbReference type="EMBL" id="KAF2302546.1"/>
    </source>
</evidence>
<proteinExistence type="predicted"/>